<dbReference type="EMBL" id="PP179332">
    <property type="protein sequence ID" value="XAI71140.1"/>
    <property type="molecule type" value="Genomic_DNA"/>
</dbReference>
<protein>
    <submittedName>
        <fullName evidence="1">Uncharacterized protein</fullName>
    </submittedName>
</protein>
<gene>
    <name evidence="1" type="ORF">Cygsa01_00094</name>
</gene>
<evidence type="ECO:0000313" key="1">
    <source>
        <dbReference type="EMBL" id="XAI71140.1"/>
    </source>
</evidence>
<accession>A0AAU6W489</accession>
<name>A0AAU6W489_9VIRU</name>
<proteinExistence type="predicted"/>
<reference evidence="1" key="1">
    <citation type="journal article" date="2024" name="J. Gen. Virol.">
        <title>Novel phages of Pseudomonas syringae unveil numerous potential auxiliary metabolic genes.</title>
        <authorList>
            <person name="Feltin C."/>
            <person name="Garneau J.R."/>
            <person name="Morris C.E."/>
            <person name="Berard A."/>
            <person name="Torres-Barcelo C."/>
        </authorList>
    </citation>
    <scope>NUCLEOTIDE SEQUENCE</scope>
</reference>
<sequence length="65" mass="6971">MAKAIIKSDVEFVMGVRNMLVAVTRNPESAKVFESEAAAREWLADHLGAGYGFNGAGFNVVVKEA</sequence>
<organism evidence="1">
    <name type="scientific">Pseudomonas phage Cygsa01</name>
    <dbReference type="NCBI Taxonomy" id="3138529"/>
    <lineage>
        <taxon>Viruses</taxon>
    </lineage>
</organism>